<sequence length="171" mass="20077">MVYGGRLRKPLKVVAFNAVLYNEDYIKDPDNHLDTLFGSPVYRSDTFSFEHTSYYAPEMGENLKKYFAGYDLFIFPDEIKNLKLSAVDLERSFMIKGKRLLNVDPGYVALEKIVAASTKNFSHRIYIGSNIYADLQLFRKKGKYRSLPWTFFDYKLDFVLKFFDNMRLNLL</sequence>
<dbReference type="RefSeq" id="WP_303701038.1">
    <property type="nucleotide sequence ID" value="NZ_VSIV01000140.1"/>
</dbReference>
<dbReference type="AlphaFoldDB" id="A0A5D0MM66"/>
<dbReference type="InterPro" id="IPR025529">
    <property type="entry name" value="DUF4416"/>
</dbReference>
<dbReference type="Pfam" id="PF14385">
    <property type="entry name" value="DUF4416"/>
    <property type="match status" value="1"/>
</dbReference>
<name>A0A5D0MM66_FLESI</name>
<evidence type="ECO:0000313" key="2">
    <source>
        <dbReference type="Proteomes" id="UP000323337"/>
    </source>
</evidence>
<evidence type="ECO:0000313" key="1">
    <source>
        <dbReference type="EMBL" id="TYB33492.1"/>
    </source>
</evidence>
<protein>
    <submittedName>
        <fullName evidence="1">DUF4416 family protein</fullName>
    </submittedName>
</protein>
<accession>A0A5D0MM66</accession>
<reference evidence="1 2" key="1">
    <citation type="submission" date="2019-08" db="EMBL/GenBank/DDBJ databases">
        <title>Genomic characterization of a novel candidate phylum (ARYD3) from a high temperature, high salinity tertiary oil reservoir in north central Oklahoma, USA.</title>
        <authorList>
            <person name="Youssef N.H."/>
            <person name="Yadav A."/>
            <person name="Elshahed M.S."/>
        </authorList>
    </citation>
    <scope>NUCLEOTIDE SEQUENCE [LARGE SCALE GENOMIC DNA]</scope>
    <source>
        <strain evidence="1">ARYD1</strain>
    </source>
</reference>
<organism evidence="1 2">
    <name type="scientific">Flexistipes sinusarabici</name>
    <dbReference type="NCBI Taxonomy" id="2352"/>
    <lineage>
        <taxon>Bacteria</taxon>
        <taxon>Pseudomonadati</taxon>
        <taxon>Deferribacterota</taxon>
        <taxon>Deferribacteres</taxon>
        <taxon>Deferribacterales</taxon>
        <taxon>Flexistipitaceae</taxon>
        <taxon>Flexistipes</taxon>
    </lineage>
</organism>
<comment type="caution">
    <text evidence="1">The sequence shown here is derived from an EMBL/GenBank/DDBJ whole genome shotgun (WGS) entry which is preliminary data.</text>
</comment>
<dbReference type="EMBL" id="VSIV01000140">
    <property type="protein sequence ID" value="TYB33492.1"/>
    <property type="molecule type" value="Genomic_DNA"/>
</dbReference>
<gene>
    <name evidence="1" type="ORF">FXF49_06165</name>
</gene>
<proteinExistence type="predicted"/>
<dbReference type="Proteomes" id="UP000323337">
    <property type="component" value="Unassembled WGS sequence"/>
</dbReference>